<dbReference type="InterPro" id="IPR006115">
    <property type="entry name" value="6PGDH_NADP-bd"/>
</dbReference>
<dbReference type="Gene3D" id="3.40.50.720">
    <property type="entry name" value="NAD(P)-binding Rossmann-like Domain"/>
    <property type="match status" value="1"/>
</dbReference>
<dbReference type="AlphaFoldDB" id="A0A7Y2LYN1"/>
<keyword evidence="7" id="KW-1185">Reference proteome</keyword>
<dbReference type="GO" id="GO:0050661">
    <property type="term" value="F:NADP binding"/>
    <property type="evidence" value="ECO:0007669"/>
    <property type="project" value="InterPro"/>
</dbReference>
<dbReference type="Proteomes" id="UP000543598">
    <property type="component" value="Unassembled WGS sequence"/>
</dbReference>
<dbReference type="PANTHER" id="PTHR22981:SF7">
    <property type="entry name" value="3-HYDROXYISOBUTYRATE DEHYDROGENASE, MITOCHONDRIAL"/>
    <property type="match status" value="1"/>
</dbReference>
<comment type="caution">
    <text evidence="6">The sequence shown here is derived from an EMBL/GenBank/DDBJ whole genome shotgun (WGS) entry which is preliminary data.</text>
</comment>
<evidence type="ECO:0000259" key="4">
    <source>
        <dbReference type="Pfam" id="PF03446"/>
    </source>
</evidence>
<evidence type="ECO:0000256" key="3">
    <source>
        <dbReference type="SAM" id="MobiDB-lite"/>
    </source>
</evidence>
<dbReference type="InterPro" id="IPR029154">
    <property type="entry name" value="HIBADH-like_NADP-bd"/>
</dbReference>
<proteinExistence type="predicted"/>
<dbReference type="Pfam" id="PF14833">
    <property type="entry name" value="NAD_binding_11"/>
    <property type="match status" value="1"/>
</dbReference>
<dbReference type="InterPro" id="IPR013328">
    <property type="entry name" value="6PGD_dom2"/>
</dbReference>
<dbReference type="InterPro" id="IPR002204">
    <property type="entry name" value="3-OH-isobutyrate_DH-rel_CS"/>
</dbReference>
<evidence type="ECO:0000256" key="2">
    <source>
        <dbReference type="ARBA" id="ARBA00023027"/>
    </source>
</evidence>
<feature type="domain" description="6-phosphogluconate dehydrogenase NADP-binding" evidence="4">
    <location>
        <begin position="51"/>
        <end position="204"/>
    </location>
</feature>
<keyword evidence="1" id="KW-0560">Oxidoreductase</keyword>
<gene>
    <name evidence="6" type="ORF">HLA99_04885</name>
</gene>
<reference evidence="6 7" key="1">
    <citation type="submission" date="2020-05" db="EMBL/GenBank/DDBJ databases">
        <title>MicrobeNet Type strains.</title>
        <authorList>
            <person name="Nicholson A.C."/>
        </authorList>
    </citation>
    <scope>NUCLEOTIDE SEQUENCE [LARGE SCALE GENOMIC DNA]</scope>
    <source>
        <strain evidence="6 7">JCM 14282</strain>
    </source>
</reference>
<dbReference type="SUPFAM" id="SSF51735">
    <property type="entry name" value="NAD(P)-binding Rossmann-fold domains"/>
    <property type="match status" value="1"/>
</dbReference>
<protein>
    <submittedName>
        <fullName evidence="6">NAD(P)-dependent oxidoreductase</fullName>
    </submittedName>
</protein>
<evidence type="ECO:0000313" key="7">
    <source>
        <dbReference type="Proteomes" id="UP000543598"/>
    </source>
</evidence>
<evidence type="ECO:0000259" key="5">
    <source>
        <dbReference type="Pfam" id="PF14833"/>
    </source>
</evidence>
<dbReference type="Gene3D" id="1.10.1040.10">
    <property type="entry name" value="N-(1-d-carboxylethyl)-l-norvaline Dehydrogenase, domain 2"/>
    <property type="match status" value="1"/>
</dbReference>
<sequence>MCGGQCPTARRTRRSRRRSFKPRSTRACPPRSRRSGSRTACWRSWVALTETIAFVGLGNMGVPMSRRLVEAGYRVLGADPSAAAQASAAAFGVTIVKDAAAAAAASDVLILMLPNSDVVETVLLDDRVAAALRPGARVIDMSSSEPVRTRTLAGEIARRAAALIDAPVSGGVRGAREGTLTVMAGGDPADVDAVSGILATFGRVRHVGPTGSGHALKALNNLLSATHLWATSEAVLIAERFGVSPAAALDVVNGSSGRSGSSEAKWPSFILPGTYDSGFSVGLMAKDVGIAVGLMEQLGLTSDVGRAVLADWCRAADDLGAAADHTEVARWISERLA</sequence>
<dbReference type="EMBL" id="JABEMB010000004">
    <property type="protein sequence ID" value="NNH03187.1"/>
    <property type="molecule type" value="Genomic_DNA"/>
</dbReference>
<dbReference type="Pfam" id="PF03446">
    <property type="entry name" value="NAD_binding_2"/>
    <property type="match status" value="1"/>
</dbReference>
<dbReference type="PANTHER" id="PTHR22981">
    <property type="entry name" value="3-HYDROXYISOBUTYRATE DEHYDROGENASE-RELATED"/>
    <property type="match status" value="1"/>
</dbReference>
<accession>A0A7Y2LYN1</accession>
<dbReference type="InterPro" id="IPR008927">
    <property type="entry name" value="6-PGluconate_DH-like_C_sf"/>
</dbReference>
<feature type="compositionally biased region" description="Basic residues" evidence="3">
    <location>
        <begin position="10"/>
        <end position="24"/>
    </location>
</feature>
<dbReference type="GO" id="GO:0016616">
    <property type="term" value="F:oxidoreductase activity, acting on the CH-OH group of donors, NAD or NADP as acceptor"/>
    <property type="evidence" value="ECO:0007669"/>
    <property type="project" value="TreeGrafter"/>
</dbReference>
<evidence type="ECO:0000256" key="1">
    <source>
        <dbReference type="ARBA" id="ARBA00023002"/>
    </source>
</evidence>
<dbReference type="GO" id="GO:0016054">
    <property type="term" value="P:organic acid catabolic process"/>
    <property type="evidence" value="ECO:0007669"/>
    <property type="project" value="UniProtKB-ARBA"/>
</dbReference>
<dbReference type="GO" id="GO:0051287">
    <property type="term" value="F:NAD binding"/>
    <property type="evidence" value="ECO:0007669"/>
    <property type="project" value="InterPro"/>
</dbReference>
<evidence type="ECO:0000313" key="6">
    <source>
        <dbReference type="EMBL" id="NNH03187.1"/>
    </source>
</evidence>
<dbReference type="SUPFAM" id="SSF48179">
    <property type="entry name" value="6-phosphogluconate dehydrogenase C-terminal domain-like"/>
    <property type="match status" value="1"/>
</dbReference>
<feature type="domain" description="3-hydroxyisobutyrate dehydrogenase-like NAD-binding" evidence="5">
    <location>
        <begin position="211"/>
        <end position="331"/>
    </location>
</feature>
<organism evidence="6 7">
    <name type="scientific">Microbacterium ulmi</name>
    <dbReference type="NCBI Taxonomy" id="179095"/>
    <lineage>
        <taxon>Bacteria</taxon>
        <taxon>Bacillati</taxon>
        <taxon>Actinomycetota</taxon>
        <taxon>Actinomycetes</taxon>
        <taxon>Micrococcales</taxon>
        <taxon>Microbacteriaceae</taxon>
        <taxon>Microbacterium</taxon>
    </lineage>
</organism>
<dbReference type="InterPro" id="IPR036291">
    <property type="entry name" value="NAD(P)-bd_dom_sf"/>
</dbReference>
<feature type="region of interest" description="Disordered" evidence="3">
    <location>
        <begin position="1"/>
        <end position="36"/>
    </location>
</feature>
<dbReference type="PROSITE" id="PS00895">
    <property type="entry name" value="3_HYDROXYISOBUT_DH"/>
    <property type="match status" value="1"/>
</dbReference>
<name>A0A7Y2LYN1_9MICO</name>
<keyword evidence="2" id="KW-0520">NAD</keyword>